<keyword evidence="1" id="KW-0812">Transmembrane</keyword>
<protein>
    <submittedName>
        <fullName evidence="2">Uncharacterized protein</fullName>
    </submittedName>
</protein>
<feature type="transmembrane region" description="Helical" evidence="1">
    <location>
        <begin position="27"/>
        <end position="48"/>
    </location>
</feature>
<reference evidence="2 3" key="1">
    <citation type="submission" date="2014-11" db="EMBL/GenBank/DDBJ databases">
        <title>Genetic blueprint of the zoonotic pathogen Toxocara canis.</title>
        <authorList>
            <person name="Zhu X.-Q."/>
            <person name="Korhonen P.K."/>
            <person name="Cai H."/>
            <person name="Young N.D."/>
            <person name="Nejsum P."/>
            <person name="von Samson-Himmelstjerna G."/>
            <person name="Boag P.R."/>
            <person name="Tan P."/>
            <person name="Li Q."/>
            <person name="Min J."/>
            <person name="Yang Y."/>
            <person name="Wang X."/>
            <person name="Fang X."/>
            <person name="Hall R.S."/>
            <person name="Hofmann A."/>
            <person name="Sternberg P.W."/>
            <person name="Jex A.R."/>
            <person name="Gasser R.B."/>
        </authorList>
    </citation>
    <scope>NUCLEOTIDE SEQUENCE [LARGE SCALE GENOMIC DNA]</scope>
    <source>
        <strain evidence="2">PN_DK_2014</strain>
    </source>
</reference>
<keyword evidence="1" id="KW-1133">Transmembrane helix</keyword>
<dbReference type="EMBL" id="JPKZ01002384">
    <property type="protein sequence ID" value="KHN77116.1"/>
    <property type="molecule type" value="Genomic_DNA"/>
</dbReference>
<name>A0A0B2V134_TOXCA</name>
<dbReference type="AlphaFoldDB" id="A0A0B2V134"/>
<sequence length="456" mass="50359">MMRRRGSASVGGTANEDCTKPRHTQSFVVLSALSSHSAVSLCIVVALLTRQFPLTDVRLELNRGLEPLACVHVTLVHPLPERHASKLFSPSLTSTSNLPTYDISSKSVKIKSGESNINAEDEWRLKQLLPMIVNESSNKVDLLTDSFSHMAVNDGIVIRPLLTSAPPRPSIWSPITSTVDSSVEGDLEFVGMVWWHELDAERSCNIAACSRAEQFEPDFLVLDEKSKRERYLSTDTQLFDYLAESHKENVHSLEEHCKDDTATALFGCNVEGACAVRKCESFEAPSRFAGHHNLFNSTFDVSEGPVLHNVSLAEAALFNAANETETAIRSILVSRSPDRLVSGCGSASPLRWTSLEDNCRVPDGDYTSTSVVELLEEPEPESWFPDSGIFGAATNLRIEPSVETNSLWDRSQRRPICMSPQFRLPYESGILSSKSNIGSLRCRLAALLHKYACMKS</sequence>
<organism evidence="2 3">
    <name type="scientific">Toxocara canis</name>
    <name type="common">Canine roundworm</name>
    <dbReference type="NCBI Taxonomy" id="6265"/>
    <lineage>
        <taxon>Eukaryota</taxon>
        <taxon>Metazoa</taxon>
        <taxon>Ecdysozoa</taxon>
        <taxon>Nematoda</taxon>
        <taxon>Chromadorea</taxon>
        <taxon>Rhabditida</taxon>
        <taxon>Spirurina</taxon>
        <taxon>Ascaridomorpha</taxon>
        <taxon>Ascaridoidea</taxon>
        <taxon>Toxocaridae</taxon>
        <taxon>Toxocara</taxon>
    </lineage>
</organism>
<accession>A0A0B2V134</accession>
<proteinExistence type="predicted"/>
<keyword evidence="1" id="KW-0472">Membrane</keyword>
<gene>
    <name evidence="2" type="ORF">Tcan_06146</name>
</gene>
<dbReference type="Proteomes" id="UP000031036">
    <property type="component" value="Unassembled WGS sequence"/>
</dbReference>
<keyword evidence="3" id="KW-1185">Reference proteome</keyword>
<evidence type="ECO:0000313" key="3">
    <source>
        <dbReference type="Proteomes" id="UP000031036"/>
    </source>
</evidence>
<evidence type="ECO:0000256" key="1">
    <source>
        <dbReference type="SAM" id="Phobius"/>
    </source>
</evidence>
<comment type="caution">
    <text evidence="2">The sequence shown here is derived from an EMBL/GenBank/DDBJ whole genome shotgun (WGS) entry which is preliminary data.</text>
</comment>
<evidence type="ECO:0000313" key="2">
    <source>
        <dbReference type="EMBL" id="KHN77116.1"/>
    </source>
</evidence>